<comment type="caution">
    <text evidence="2">The sequence shown here is derived from an EMBL/GenBank/DDBJ whole genome shotgun (WGS) entry which is preliminary data.</text>
</comment>
<gene>
    <name evidence="2" type="ORF">PCOR1329_LOCUS37837</name>
</gene>
<evidence type="ECO:0000313" key="3">
    <source>
        <dbReference type="Proteomes" id="UP001189429"/>
    </source>
</evidence>
<name>A0ABN9TCS6_9DINO</name>
<organism evidence="2 3">
    <name type="scientific">Prorocentrum cordatum</name>
    <dbReference type="NCBI Taxonomy" id="2364126"/>
    <lineage>
        <taxon>Eukaryota</taxon>
        <taxon>Sar</taxon>
        <taxon>Alveolata</taxon>
        <taxon>Dinophyceae</taxon>
        <taxon>Prorocentrales</taxon>
        <taxon>Prorocentraceae</taxon>
        <taxon>Prorocentrum</taxon>
    </lineage>
</organism>
<keyword evidence="3" id="KW-1185">Reference proteome</keyword>
<dbReference type="Proteomes" id="UP001189429">
    <property type="component" value="Unassembled WGS sequence"/>
</dbReference>
<reference evidence="2" key="1">
    <citation type="submission" date="2023-10" db="EMBL/GenBank/DDBJ databases">
        <authorList>
            <person name="Chen Y."/>
            <person name="Shah S."/>
            <person name="Dougan E. K."/>
            <person name="Thang M."/>
            <person name="Chan C."/>
        </authorList>
    </citation>
    <scope>NUCLEOTIDE SEQUENCE [LARGE SCALE GENOMIC DNA]</scope>
</reference>
<feature type="region of interest" description="Disordered" evidence="1">
    <location>
        <begin position="1"/>
        <end position="28"/>
    </location>
</feature>
<evidence type="ECO:0000313" key="2">
    <source>
        <dbReference type="EMBL" id="CAK0843498.1"/>
    </source>
</evidence>
<protein>
    <submittedName>
        <fullName evidence="2">Uncharacterized protein</fullName>
    </submittedName>
</protein>
<feature type="region of interest" description="Disordered" evidence="1">
    <location>
        <begin position="86"/>
        <end position="109"/>
    </location>
</feature>
<evidence type="ECO:0000256" key="1">
    <source>
        <dbReference type="SAM" id="MobiDB-lite"/>
    </source>
</evidence>
<dbReference type="EMBL" id="CAUYUJ010014582">
    <property type="protein sequence ID" value="CAK0843498.1"/>
    <property type="molecule type" value="Genomic_DNA"/>
</dbReference>
<proteinExistence type="predicted"/>
<sequence>MLGSACAKRTSSGNGLERCSARGGGGAKLEPSAIASGDAGVGACEKGKALPLLRELGQAKFGTGNFGCNSAIISGEKWAVAGSTVAKKPGNEGHSRLGSLLPREDRSCV</sequence>
<accession>A0ABN9TCS6</accession>